<dbReference type="InterPro" id="IPR003362">
    <property type="entry name" value="Bact_transf"/>
</dbReference>
<name>A0A371P484_9ACTN</name>
<accession>A0A371P484</accession>
<feature type="transmembrane region" description="Helical" evidence="2">
    <location>
        <begin position="182"/>
        <end position="201"/>
    </location>
</feature>
<dbReference type="Pfam" id="PF02397">
    <property type="entry name" value="Bac_transf"/>
    <property type="match status" value="1"/>
</dbReference>
<keyword evidence="2" id="KW-1133">Transmembrane helix</keyword>
<evidence type="ECO:0000313" key="5">
    <source>
        <dbReference type="Proteomes" id="UP000265581"/>
    </source>
</evidence>
<feature type="transmembrane region" description="Helical" evidence="2">
    <location>
        <begin position="7"/>
        <end position="32"/>
    </location>
</feature>
<comment type="caution">
    <text evidence="4">The sequence shown here is derived from an EMBL/GenBank/DDBJ whole genome shotgun (WGS) entry which is preliminary data.</text>
</comment>
<keyword evidence="2" id="KW-0812">Transmembrane</keyword>
<organism evidence="4 5">
    <name type="scientific">Aeromicrobium endophyticum</name>
    <dbReference type="NCBI Taxonomy" id="2292704"/>
    <lineage>
        <taxon>Bacteria</taxon>
        <taxon>Bacillati</taxon>
        <taxon>Actinomycetota</taxon>
        <taxon>Actinomycetes</taxon>
        <taxon>Propionibacteriales</taxon>
        <taxon>Nocardioidaceae</taxon>
        <taxon>Aeromicrobium</taxon>
    </lineage>
</organism>
<gene>
    <name evidence="4" type="ORF">DX116_14590</name>
</gene>
<feature type="domain" description="Bacterial sugar transferase" evidence="3">
    <location>
        <begin position="4"/>
        <end position="199"/>
    </location>
</feature>
<keyword evidence="5" id="KW-1185">Reference proteome</keyword>
<reference evidence="4 5" key="1">
    <citation type="submission" date="2018-08" db="EMBL/GenBank/DDBJ databases">
        <title>Aeromicrobium sp. M2KJ-4, whole genome shotgun sequence.</title>
        <authorList>
            <person name="Tuo L."/>
        </authorList>
    </citation>
    <scope>NUCLEOTIDE SEQUENCE [LARGE SCALE GENOMIC DNA]</scope>
    <source>
        <strain evidence="4 5">M2KJ-4</strain>
    </source>
</reference>
<proteinExistence type="inferred from homology"/>
<sequence length="241" mass="26557">MNKKRALDVVITGLAAVIWVPVLLLAGLAVLLSSGRPVLYRSMRRVSTEDVLRIVKFRTMVKNAEALVNRSTVPIQNDVRFLNIAPDSPLYTRVGRLLERCGITEIPQLVHVLRGQMSIVGNRPLPENVVAALRDEYPTADDRFLTKSGLTGPAQLVGRSALTDLERLTLEGAYCRACVRRYSIWLDVSILLATVLIVIGIKKAYTYQGVLDLIDRRSSAGRRTIVAVRADADEAIAPEAV</sequence>
<evidence type="ECO:0000259" key="3">
    <source>
        <dbReference type="Pfam" id="PF02397"/>
    </source>
</evidence>
<dbReference type="PANTHER" id="PTHR30576">
    <property type="entry name" value="COLANIC BIOSYNTHESIS UDP-GLUCOSE LIPID CARRIER TRANSFERASE"/>
    <property type="match status" value="1"/>
</dbReference>
<evidence type="ECO:0000313" key="4">
    <source>
        <dbReference type="EMBL" id="REK70368.1"/>
    </source>
</evidence>
<dbReference type="AlphaFoldDB" id="A0A371P484"/>
<keyword evidence="2" id="KW-0472">Membrane</keyword>
<protein>
    <submittedName>
        <fullName evidence="4">Sugar transferase</fullName>
    </submittedName>
</protein>
<evidence type="ECO:0000256" key="2">
    <source>
        <dbReference type="SAM" id="Phobius"/>
    </source>
</evidence>
<evidence type="ECO:0000256" key="1">
    <source>
        <dbReference type="ARBA" id="ARBA00006464"/>
    </source>
</evidence>
<dbReference type="GO" id="GO:0016780">
    <property type="term" value="F:phosphotransferase activity, for other substituted phosphate groups"/>
    <property type="evidence" value="ECO:0007669"/>
    <property type="project" value="TreeGrafter"/>
</dbReference>
<dbReference type="PANTHER" id="PTHR30576:SF0">
    <property type="entry name" value="UNDECAPRENYL-PHOSPHATE N-ACETYLGALACTOSAMINYL 1-PHOSPHATE TRANSFERASE-RELATED"/>
    <property type="match status" value="1"/>
</dbReference>
<keyword evidence="4" id="KW-0808">Transferase</keyword>
<dbReference type="EMBL" id="QUBR01000002">
    <property type="protein sequence ID" value="REK70368.1"/>
    <property type="molecule type" value="Genomic_DNA"/>
</dbReference>
<dbReference type="RefSeq" id="WP_119704962.1">
    <property type="nucleotide sequence ID" value="NZ_JBHSOI010000002.1"/>
</dbReference>
<dbReference type="OrthoDB" id="9808602at2"/>
<comment type="similarity">
    <text evidence="1">Belongs to the bacterial sugar transferase family.</text>
</comment>
<dbReference type="Proteomes" id="UP000265581">
    <property type="component" value="Unassembled WGS sequence"/>
</dbReference>